<accession>A0ACC3T077</accession>
<name>A0ACC3T077_LIPKO</name>
<organism evidence="1 2">
    <name type="scientific">Lipomyces kononenkoae</name>
    <name type="common">Yeast</name>
    <dbReference type="NCBI Taxonomy" id="34357"/>
    <lineage>
        <taxon>Eukaryota</taxon>
        <taxon>Fungi</taxon>
        <taxon>Dikarya</taxon>
        <taxon>Ascomycota</taxon>
        <taxon>Saccharomycotina</taxon>
        <taxon>Lipomycetes</taxon>
        <taxon>Lipomycetales</taxon>
        <taxon>Lipomycetaceae</taxon>
        <taxon>Lipomyces</taxon>
    </lineage>
</organism>
<sequence length="223" mass="24497">MPEYLLLRHAAAFDLAAIYSHIDRACCTPAQCDVNQDRLTGPLPLVIMQCDTASPAWLDKYTFLQELLTRRFPMNPEVQIIPVPRPLPPTSNDNARHNAAAEHAAAVEDIVAKVRGALSLMHATSENWRASAETVDSLLASVNASGGQLGAFEVSMLRDSFTSLTDLASRFDNVAAAVRQSRNLNDAVDIYDDEPDVMRISALALPVVEDIAEFWEDEFSIDV</sequence>
<protein>
    <submittedName>
        <fullName evidence="1">Uncharacterized protein</fullName>
    </submittedName>
</protein>
<comment type="caution">
    <text evidence="1">The sequence shown here is derived from an EMBL/GenBank/DDBJ whole genome shotgun (WGS) entry which is preliminary data.</text>
</comment>
<reference evidence="2" key="1">
    <citation type="journal article" date="2024" name="Front. Bioeng. Biotechnol.">
        <title>Genome-scale model development and genomic sequencing of the oleaginous clade Lipomyces.</title>
        <authorList>
            <person name="Czajka J.J."/>
            <person name="Han Y."/>
            <person name="Kim J."/>
            <person name="Mondo S.J."/>
            <person name="Hofstad B.A."/>
            <person name="Robles A."/>
            <person name="Haridas S."/>
            <person name="Riley R."/>
            <person name="LaButti K."/>
            <person name="Pangilinan J."/>
            <person name="Andreopoulos W."/>
            <person name="Lipzen A."/>
            <person name="Yan J."/>
            <person name="Wang M."/>
            <person name="Ng V."/>
            <person name="Grigoriev I.V."/>
            <person name="Spatafora J.W."/>
            <person name="Magnuson J.K."/>
            <person name="Baker S.E."/>
            <person name="Pomraning K.R."/>
        </authorList>
    </citation>
    <scope>NUCLEOTIDE SEQUENCE [LARGE SCALE GENOMIC DNA]</scope>
    <source>
        <strain evidence="2">CBS 7786</strain>
    </source>
</reference>
<dbReference type="Proteomes" id="UP001433508">
    <property type="component" value="Unassembled WGS sequence"/>
</dbReference>
<evidence type="ECO:0000313" key="2">
    <source>
        <dbReference type="Proteomes" id="UP001433508"/>
    </source>
</evidence>
<proteinExistence type="predicted"/>
<dbReference type="EMBL" id="MU971371">
    <property type="protein sequence ID" value="KAK9237298.1"/>
    <property type="molecule type" value="Genomic_DNA"/>
</dbReference>
<keyword evidence="2" id="KW-1185">Reference proteome</keyword>
<gene>
    <name evidence="1" type="ORF">V1525DRAFT_450655</name>
</gene>
<evidence type="ECO:0000313" key="1">
    <source>
        <dbReference type="EMBL" id="KAK9237298.1"/>
    </source>
</evidence>